<dbReference type="EMBL" id="CM029039">
    <property type="protein sequence ID" value="KAG2646323.1"/>
    <property type="molecule type" value="Genomic_DNA"/>
</dbReference>
<feature type="compositionally biased region" description="Basic residues" evidence="1">
    <location>
        <begin position="82"/>
        <end position="92"/>
    </location>
</feature>
<gene>
    <name evidence="2" type="ORF">PVAP13_2KG502905</name>
</gene>
<evidence type="ECO:0000256" key="1">
    <source>
        <dbReference type="SAM" id="MobiDB-lite"/>
    </source>
</evidence>
<dbReference type="Proteomes" id="UP000823388">
    <property type="component" value="Chromosome 2K"/>
</dbReference>
<feature type="region of interest" description="Disordered" evidence="1">
    <location>
        <begin position="1"/>
        <end position="121"/>
    </location>
</feature>
<keyword evidence="3" id="KW-1185">Reference proteome</keyword>
<feature type="compositionally biased region" description="Low complexity" evidence="1">
    <location>
        <begin position="93"/>
        <end position="102"/>
    </location>
</feature>
<dbReference type="AlphaFoldDB" id="A0A8T0WNX1"/>
<proteinExistence type="predicted"/>
<name>A0A8T0WNX1_PANVG</name>
<evidence type="ECO:0000313" key="2">
    <source>
        <dbReference type="EMBL" id="KAG2646323.1"/>
    </source>
</evidence>
<accession>A0A8T0WNX1</accession>
<feature type="compositionally biased region" description="Basic and acidic residues" evidence="1">
    <location>
        <begin position="1"/>
        <end position="10"/>
    </location>
</feature>
<comment type="caution">
    <text evidence="2">The sequence shown here is derived from an EMBL/GenBank/DDBJ whole genome shotgun (WGS) entry which is preliminary data.</text>
</comment>
<reference evidence="2" key="1">
    <citation type="submission" date="2020-05" db="EMBL/GenBank/DDBJ databases">
        <title>WGS assembly of Panicum virgatum.</title>
        <authorList>
            <person name="Lovell J.T."/>
            <person name="Jenkins J."/>
            <person name="Shu S."/>
            <person name="Juenger T.E."/>
            <person name="Schmutz J."/>
        </authorList>
    </citation>
    <scope>NUCLEOTIDE SEQUENCE</scope>
    <source>
        <strain evidence="2">AP13</strain>
    </source>
</reference>
<organism evidence="2 3">
    <name type="scientific">Panicum virgatum</name>
    <name type="common">Blackwell switchgrass</name>
    <dbReference type="NCBI Taxonomy" id="38727"/>
    <lineage>
        <taxon>Eukaryota</taxon>
        <taxon>Viridiplantae</taxon>
        <taxon>Streptophyta</taxon>
        <taxon>Embryophyta</taxon>
        <taxon>Tracheophyta</taxon>
        <taxon>Spermatophyta</taxon>
        <taxon>Magnoliopsida</taxon>
        <taxon>Liliopsida</taxon>
        <taxon>Poales</taxon>
        <taxon>Poaceae</taxon>
        <taxon>PACMAD clade</taxon>
        <taxon>Panicoideae</taxon>
        <taxon>Panicodae</taxon>
        <taxon>Paniceae</taxon>
        <taxon>Panicinae</taxon>
        <taxon>Panicum</taxon>
        <taxon>Panicum sect. Hiantes</taxon>
    </lineage>
</organism>
<evidence type="ECO:0000313" key="3">
    <source>
        <dbReference type="Proteomes" id="UP000823388"/>
    </source>
</evidence>
<protein>
    <submittedName>
        <fullName evidence="2">Uncharacterized protein</fullName>
    </submittedName>
</protein>
<sequence length="121" mass="13777">MTRSLKEKEGPASPNTIDVQPKTKKKVRPAGGCLFSALRGSDFGDSSFARQMRRRRRRRLRPSRRRRQVGNPQDQGAPQPTCKHRRRRHWGRGRQSARAGAAEPQSTAHRRQAIRAEGEGK</sequence>
<feature type="compositionally biased region" description="Basic residues" evidence="1">
    <location>
        <begin position="51"/>
        <end position="68"/>
    </location>
</feature>